<reference evidence="1 2" key="1">
    <citation type="submission" date="2023-08" db="EMBL/GenBank/DDBJ databases">
        <title>A Necator americanus chromosomal reference genome.</title>
        <authorList>
            <person name="Ilik V."/>
            <person name="Petrzelkova K.J."/>
            <person name="Pardy F."/>
            <person name="Fuh T."/>
            <person name="Niatou-Singa F.S."/>
            <person name="Gouil Q."/>
            <person name="Baker L."/>
            <person name="Ritchie M.E."/>
            <person name="Jex A.R."/>
            <person name="Gazzola D."/>
            <person name="Li H."/>
            <person name="Toshio Fujiwara R."/>
            <person name="Zhan B."/>
            <person name="Aroian R.V."/>
            <person name="Pafco B."/>
            <person name="Schwarz E.M."/>
        </authorList>
    </citation>
    <scope>NUCLEOTIDE SEQUENCE [LARGE SCALE GENOMIC DNA]</scope>
    <source>
        <strain evidence="1 2">Aroian</strain>
        <tissue evidence="1">Whole animal</tissue>
    </source>
</reference>
<protein>
    <submittedName>
        <fullName evidence="1">Uncharacterized protein</fullName>
    </submittedName>
</protein>
<evidence type="ECO:0000313" key="2">
    <source>
        <dbReference type="Proteomes" id="UP001303046"/>
    </source>
</evidence>
<dbReference type="Proteomes" id="UP001303046">
    <property type="component" value="Unassembled WGS sequence"/>
</dbReference>
<sequence>MGILRDGFCDFVAICVSQLPFYLDVEVSRAVARSFPRATHVGFTLNRHSEKQQSYGFNCAPSRGFLENTQRHSVHSSVCTRLNILYLLHRWTSFLVVERHRQSCSVKISERSTKPYENWIGRSREWRCKRRK</sequence>
<gene>
    <name evidence="1" type="primary">Necator_chrII.g6987</name>
    <name evidence="1" type="ORF">RB195_019194</name>
</gene>
<proteinExistence type="predicted"/>
<accession>A0ABR1CFW6</accession>
<keyword evidence="2" id="KW-1185">Reference proteome</keyword>
<evidence type="ECO:0000313" key="1">
    <source>
        <dbReference type="EMBL" id="KAK6736365.1"/>
    </source>
</evidence>
<comment type="caution">
    <text evidence="1">The sequence shown here is derived from an EMBL/GenBank/DDBJ whole genome shotgun (WGS) entry which is preliminary data.</text>
</comment>
<dbReference type="EMBL" id="JAVFWL010000002">
    <property type="protein sequence ID" value="KAK6736365.1"/>
    <property type="molecule type" value="Genomic_DNA"/>
</dbReference>
<name>A0ABR1CFW6_NECAM</name>
<organism evidence="1 2">
    <name type="scientific">Necator americanus</name>
    <name type="common">Human hookworm</name>
    <dbReference type="NCBI Taxonomy" id="51031"/>
    <lineage>
        <taxon>Eukaryota</taxon>
        <taxon>Metazoa</taxon>
        <taxon>Ecdysozoa</taxon>
        <taxon>Nematoda</taxon>
        <taxon>Chromadorea</taxon>
        <taxon>Rhabditida</taxon>
        <taxon>Rhabditina</taxon>
        <taxon>Rhabditomorpha</taxon>
        <taxon>Strongyloidea</taxon>
        <taxon>Ancylostomatidae</taxon>
        <taxon>Bunostominae</taxon>
        <taxon>Necator</taxon>
    </lineage>
</organism>